<reference evidence="1 2" key="1">
    <citation type="submission" date="2018-04" db="EMBL/GenBank/DDBJ databases">
        <title>Genomic Encyclopedia of Archaeal and Bacterial Type Strains, Phase II (KMG-II): from individual species to whole genera.</title>
        <authorList>
            <person name="Goeker M."/>
        </authorList>
    </citation>
    <scope>NUCLEOTIDE SEQUENCE [LARGE SCALE GENOMIC DNA]</scope>
    <source>
        <strain evidence="1 2">DSM 23382</strain>
    </source>
</reference>
<dbReference type="Gene3D" id="3.20.20.370">
    <property type="entry name" value="Glycoside hydrolase/deacetylase"/>
    <property type="match status" value="1"/>
</dbReference>
<proteinExistence type="predicted"/>
<dbReference type="Proteomes" id="UP000244081">
    <property type="component" value="Unassembled WGS sequence"/>
</dbReference>
<dbReference type="EMBL" id="QAYG01000005">
    <property type="protein sequence ID" value="PTW60216.1"/>
    <property type="molecule type" value="Genomic_DNA"/>
</dbReference>
<evidence type="ECO:0000313" key="2">
    <source>
        <dbReference type="Proteomes" id="UP000244081"/>
    </source>
</evidence>
<protein>
    <submittedName>
        <fullName evidence="1">UPF0271 protein</fullName>
    </submittedName>
</protein>
<dbReference type="RefSeq" id="WP_107990493.1">
    <property type="nucleotide sequence ID" value="NZ_QAYG01000005.1"/>
</dbReference>
<dbReference type="InterPro" id="IPR005501">
    <property type="entry name" value="LamB/YcsF/PxpA-like"/>
</dbReference>
<keyword evidence="2" id="KW-1185">Reference proteome</keyword>
<dbReference type="SUPFAM" id="SSF88713">
    <property type="entry name" value="Glycoside hydrolase/deacetylase"/>
    <property type="match status" value="1"/>
</dbReference>
<name>A0A2T5V8Y2_9HYPH</name>
<dbReference type="CDD" id="cd10787">
    <property type="entry name" value="LamB_YcsF_like"/>
    <property type="match status" value="1"/>
</dbReference>
<sequence length="253" mass="26437">MREIDVNSDLGEGFGPYVIADDAALMPLVTSANIASGGHAGDPQTMEKTLTLAGENGVKVGAHIGYPDRAGFGRRKLHMSAKELELMVIAQLGALAALAAHRGLRLTHANFHGALGNLSFADTDVAKVLIGAIKAFDANLKFIGLPDTEASREAERQGLTVIWSFLADRGYTAPGRLAPRGVEGAVIHDPEAVRRRVADVLSSGRLASVTGEEMTIPVDSILVHSDTAGALDLAHAIRAGISDAGCQIAPYAD</sequence>
<evidence type="ECO:0000313" key="1">
    <source>
        <dbReference type="EMBL" id="PTW60216.1"/>
    </source>
</evidence>
<dbReference type="PANTHER" id="PTHR30292">
    <property type="entry name" value="UNCHARACTERIZED PROTEIN YBGL-RELATED"/>
    <property type="match status" value="1"/>
</dbReference>
<dbReference type="Pfam" id="PF03746">
    <property type="entry name" value="LamB_YcsF"/>
    <property type="match status" value="1"/>
</dbReference>
<comment type="caution">
    <text evidence="1">The sequence shown here is derived from an EMBL/GenBank/DDBJ whole genome shotgun (WGS) entry which is preliminary data.</text>
</comment>
<dbReference type="InterPro" id="IPR011330">
    <property type="entry name" value="Glyco_hydro/deAcase_b/a-brl"/>
</dbReference>
<gene>
    <name evidence="1" type="ORF">C8N35_105220</name>
</gene>
<dbReference type="OrthoDB" id="9773478at2"/>
<accession>A0A2T5V8Y2</accession>
<dbReference type="AlphaFoldDB" id="A0A2T5V8Y2"/>
<dbReference type="NCBIfam" id="NF003814">
    <property type="entry name" value="PRK05406.1-3"/>
    <property type="match status" value="1"/>
</dbReference>
<dbReference type="PANTHER" id="PTHR30292:SF0">
    <property type="entry name" value="5-OXOPROLINASE SUBUNIT A"/>
    <property type="match status" value="1"/>
</dbReference>
<organism evidence="1 2">
    <name type="scientific">Breoghania corrubedonensis</name>
    <dbReference type="NCBI Taxonomy" id="665038"/>
    <lineage>
        <taxon>Bacteria</taxon>
        <taxon>Pseudomonadati</taxon>
        <taxon>Pseudomonadota</taxon>
        <taxon>Alphaproteobacteria</taxon>
        <taxon>Hyphomicrobiales</taxon>
        <taxon>Stappiaceae</taxon>
        <taxon>Breoghania</taxon>
    </lineage>
</organism>
<dbReference type="GO" id="GO:0005975">
    <property type="term" value="P:carbohydrate metabolic process"/>
    <property type="evidence" value="ECO:0007669"/>
    <property type="project" value="InterPro"/>
</dbReference>